<dbReference type="FunFam" id="1.10.510.10:FF:000222">
    <property type="entry name" value="casein kinase 1-like protein HD16"/>
    <property type="match status" value="1"/>
</dbReference>
<evidence type="ECO:0000256" key="7">
    <source>
        <dbReference type="PROSITE-ProRule" id="PRU10141"/>
    </source>
</evidence>
<dbReference type="Pfam" id="PF24289">
    <property type="entry name" value="DUF7477"/>
    <property type="match status" value="1"/>
</dbReference>
<dbReference type="PANTHER" id="PTHR11909">
    <property type="entry name" value="CASEIN KINASE-RELATED"/>
    <property type="match status" value="1"/>
</dbReference>
<accession>A0AAE1SN17</accession>
<evidence type="ECO:0000256" key="5">
    <source>
        <dbReference type="ARBA" id="ARBA00022777"/>
    </source>
</evidence>
<keyword evidence="3" id="KW-0808">Transferase</keyword>
<dbReference type="InterPro" id="IPR011009">
    <property type="entry name" value="Kinase-like_dom_sf"/>
</dbReference>
<dbReference type="GO" id="GO:0005524">
    <property type="term" value="F:ATP binding"/>
    <property type="evidence" value="ECO:0007669"/>
    <property type="project" value="UniProtKB-UniRule"/>
</dbReference>
<feature type="compositionally biased region" description="Low complexity" evidence="8">
    <location>
        <begin position="26"/>
        <end position="46"/>
    </location>
</feature>
<dbReference type="Gene3D" id="1.10.510.10">
    <property type="entry name" value="Transferase(Phosphotransferase) domain 1"/>
    <property type="match status" value="1"/>
</dbReference>
<feature type="binding site" evidence="7">
    <location>
        <position position="166"/>
    </location>
    <ligand>
        <name>ATP</name>
        <dbReference type="ChEBI" id="CHEBI:30616"/>
    </ligand>
</feature>
<dbReference type="PROSITE" id="PS50011">
    <property type="entry name" value="PROTEIN_KINASE_DOM"/>
    <property type="match status" value="1"/>
</dbReference>
<evidence type="ECO:0000313" key="11">
    <source>
        <dbReference type="Proteomes" id="UP001291623"/>
    </source>
</evidence>
<dbReference type="InterPro" id="IPR000719">
    <property type="entry name" value="Prot_kinase_dom"/>
</dbReference>
<dbReference type="PROSITE" id="PS00107">
    <property type="entry name" value="PROTEIN_KINASE_ATP"/>
    <property type="match status" value="1"/>
</dbReference>
<gene>
    <name evidence="10" type="ORF">RND71_004955</name>
</gene>
<sequence length="693" mass="78412">MIDMPQLRSGVRRGRRPIAAIEPEENNNNNNNNNKRVTRRTTVARNTRQRGRKKKKNTDNDVKEVVLPVGEENAVKEIVIGEEDTDKKKEKEMDEYESGGDKGLGDDDEGSTAPLPERIQVGGSPAYRIDRKLGKGGFGQVYVGRRANPPNPHERTGAGAVLVALKFEHRSSKGCNYGPPYEWQVYNALGGSHGIPRVHYKGRQGDYYIMVMDMLGPSLWDVWNNNSHTMSMEMVACIAIEAISILEKLHSRGYVHGDVKPENFLLGTSGTPDEKKLFLVDLGLATRWRDTSTGLHVEYDQRPDVFRGTVRYASVHAHLGRTGSRRDDLESLAYTLIFLLRGRLPWQGYQGENKGFLVCKKKMATSPEALCCFCPAPFRQFVEYVVNLKFDEEPNYAKYISLFDGVVGPNPDIRPINTDGAQKLVYQVGQKRGRLTMEEDDEQPKKKVRMGMPATQWISVYNARRPMKQRYHYNVADMRLAQHIEKGNEDGLFISSVASSTNLWALIMDAGTGFNAQVYELSPLFLHKEWIMEQWEKNYYISAIAGANNGSSLVVMSKGTQYLQQSYKVSESFPFKWINKKWREGFYVTAMATAGSRWAIVMSRGAGFSDQVVELDFLYPSEGIHRRWDAGYRITSTAATWDQAAFVLSVPRRKPADETQETLRTSAFPSTHVKEKWAKNLYLASVCYGRTVS</sequence>
<dbReference type="SUPFAM" id="SSF56112">
    <property type="entry name" value="Protein kinase-like (PK-like)"/>
    <property type="match status" value="1"/>
</dbReference>
<dbReference type="PROSITE" id="PS00108">
    <property type="entry name" value="PROTEIN_KINASE_ST"/>
    <property type="match status" value="1"/>
</dbReference>
<evidence type="ECO:0000259" key="9">
    <source>
        <dbReference type="PROSITE" id="PS50011"/>
    </source>
</evidence>
<dbReference type="Proteomes" id="UP001291623">
    <property type="component" value="Unassembled WGS sequence"/>
</dbReference>
<evidence type="ECO:0000313" key="10">
    <source>
        <dbReference type="EMBL" id="KAK4374278.1"/>
    </source>
</evidence>
<evidence type="ECO:0000256" key="2">
    <source>
        <dbReference type="ARBA" id="ARBA00012513"/>
    </source>
</evidence>
<dbReference type="InterPro" id="IPR017441">
    <property type="entry name" value="Protein_kinase_ATP_BS"/>
</dbReference>
<evidence type="ECO:0000256" key="1">
    <source>
        <dbReference type="ARBA" id="ARBA00005926"/>
    </source>
</evidence>
<dbReference type="InterPro" id="IPR050235">
    <property type="entry name" value="CK1_Ser-Thr_kinase"/>
</dbReference>
<organism evidence="10 11">
    <name type="scientific">Anisodus tanguticus</name>
    <dbReference type="NCBI Taxonomy" id="243964"/>
    <lineage>
        <taxon>Eukaryota</taxon>
        <taxon>Viridiplantae</taxon>
        <taxon>Streptophyta</taxon>
        <taxon>Embryophyta</taxon>
        <taxon>Tracheophyta</taxon>
        <taxon>Spermatophyta</taxon>
        <taxon>Magnoliopsida</taxon>
        <taxon>eudicotyledons</taxon>
        <taxon>Gunneridae</taxon>
        <taxon>Pentapetalae</taxon>
        <taxon>asterids</taxon>
        <taxon>lamiids</taxon>
        <taxon>Solanales</taxon>
        <taxon>Solanaceae</taxon>
        <taxon>Solanoideae</taxon>
        <taxon>Hyoscyameae</taxon>
        <taxon>Anisodus</taxon>
    </lineage>
</organism>
<keyword evidence="5" id="KW-0418">Kinase</keyword>
<dbReference type="EMBL" id="JAVYJV010000003">
    <property type="protein sequence ID" value="KAK4374278.1"/>
    <property type="molecule type" value="Genomic_DNA"/>
</dbReference>
<dbReference type="EC" id="2.7.11.1" evidence="2"/>
<keyword evidence="4 7" id="KW-0547">Nucleotide-binding</keyword>
<name>A0AAE1SN17_9SOLA</name>
<dbReference type="CDD" id="cd14016">
    <property type="entry name" value="STKc_CK1"/>
    <property type="match status" value="1"/>
</dbReference>
<dbReference type="AlphaFoldDB" id="A0AAE1SN17"/>
<keyword evidence="6 7" id="KW-0067">ATP-binding</keyword>
<evidence type="ECO:0000256" key="6">
    <source>
        <dbReference type="ARBA" id="ARBA00022840"/>
    </source>
</evidence>
<feature type="compositionally biased region" description="Basic residues" evidence="8">
    <location>
        <begin position="47"/>
        <end position="56"/>
    </location>
</feature>
<feature type="domain" description="Protein kinase" evidence="9">
    <location>
        <begin position="127"/>
        <end position="413"/>
    </location>
</feature>
<comment type="caution">
    <text evidence="10">The sequence shown here is derived from an EMBL/GenBank/DDBJ whole genome shotgun (WGS) entry which is preliminary data.</text>
</comment>
<dbReference type="GO" id="GO:0004674">
    <property type="term" value="F:protein serine/threonine kinase activity"/>
    <property type="evidence" value="ECO:0007669"/>
    <property type="project" value="UniProtKB-EC"/>
</dbReference>
<dbReference type="SMART" id="SM00220">
    <property type="entry name" value="S_TKc"/>
    <property type="match status" value="1"/>
</dbReference>
<keyword evidence="11" id="KW-1185">Reference proteome</keyword>
<feature type="region of interest" description="Disordered" evidence="8">
    <location>
        <begin position="1"/>
        <end position="122"/>
    </location>
</feature>
<proteinExistence type="inferred from homology"/>
<dbReference type="InterPro" id="IPR008271">
    <property type="entry name" value="Ser/Thr_kinase_AS"/>
</dbReference>
<protein>
    <recommendedName>
        <fullName evidence="2">non-specific serine/threonine protein kinase</fullName>
        <ecNumber evidence="2">2.7.11.1</ecNumber>
    </recommendedName>
</protein>
<evidence type="ECO:0000256" key="3">
    <source>
        <dbReference type="ARBA" id="ARBA00022679"/>
    </source>
</evidence>
<reference evidence="10" key="1">
    <citation type="submission" date="2023-12" db="EMBL/GenBank/DDBJ databases">
        <title>Genome assembly of Anisodus tanguticus.</title>
        <authorList>
            <person name="Wang Y.-J."/>
        </authorList>
    </citation>
    <scope>NUCLEOTIDE SEQUENCE</scope>
    <source>
        <strain evidence="10">KB-2021</strain>
        <tissue evidence="10">Leaf</tissue>
    </source>
</reference>
<evidence type="ECO:0000256" key="4">
    <source>
        <dbReference type="ARBA" id="ARBA00022741"/>
    </source>
</evidence>
<evidence type="ECO:0000256" key="8">
    <source>
        <dbReference type="SAM" id="MobiDB-lite"/>
    </source>
</evidence>
<dbReference type="InterPro" id="IPR055900">
    <property type="entry name" value="DUF7477"/>
</dbReference>
<dbReference type="Pfam" id="PF00069">
    <property type="entry name" value="Pkinase"/>
    <property type="match status" value="1"/>
</dbReference>
<comment type="similarity">
    <text evidence="1">Belongs to the protein kinase superfamily. CK1 Ser/Thr protein kinase family. Casein kinase I subfamily.</text>
</comment>